<reference evidence="1 2" key="1">
    <citation type="submission" date="2024-05" db="EMBL/GenBank/DDBJ databases">
        <authorList>
            <person name="Wallberg A."/>
        </authorList>
    </citation>
    <scope>NUCLEOTIDE SEQUENCE [LARGE SCALE GENOMIC DNA]</scope>
</reference>
<dbReference type="Proteomes" id="UP001497623">
    <property type="component" value="Unassembled WGS sequence"/>
</dbReference>
<evidence type="ECO:0000313" key="1">
    <source>
        <dbReference type="EMBL" id="CAL4080280.1"/>
    </source>
</evidence>
<proteinExistence type="predicted"/>
<gene>
    <name evidence="1" type="ORF">MNOR_LOCUS11231</name>
</gene>
<evidence type="ECO:0000313" key="2">
    <source>
        <dbReference type="Proteomes" id="UP001497623"/>
    </source>
</evidence>
<name>A0AAV2QFY4_MEGNR</name>
<dbReference type="EMBL" id="CAXKWB010005871">
    <property type="protein sequence ID" value="CAL4080280.1"/>
    <property type="molecule type" value="Genomic_DNA"/>
</dbReference>
<dbReference type="AlphaFoldDB" id="A0AAV2QFY4"/>
<comment type="caution">
    <text evidence="1">The sequence shown here is derived from an EMBL/GenBank/DDBJ whole genome shotgun (WGS) entry which is preliminary data.</text>
</comment>
<protein>
    <submittedName>
        <fullName evidence="1">Uncharacterized protein</fullName>
    </submittedName>
</protein>
<accession>A0AAV2QFY4</accession>
<organism evidence="1 2">
    <name type="scientific">Meganyctiphanes norvegica</name>
    <name type="common">Northern krill</name>
    <name type="synonym">Thysanopoda norvegica</name>
    <dbReference type="NCBI Taxonomy" id="48144"/>
    <lineage>
        <taxon>Eukaryota</taxon>
        <taxon>Metazoa</taxon>
        <taxon>Ecdysozoa</taxon>
        <taxon>Arthropoda</taxon>
        <taxon>Crustacea</taxon>
        <taxon>Multicrustacea</taxon>
        <taxon>Malacostraca</taxon>
        <taxon>Eumalacostraca</taxon>
        <taxon>Eucarida</taxon>
        <taxon>Euphausiacea</taxon>
        <taxon>Euphausiidae</taxon>
        <taxon>Meganyctiphanes</taxon>
    </lineage>
</organism>
<sequence>GEYYLNVHPDKYPLTNRLPMTWHWQIYTMKNRTKRFQWRIGQYNLVKLEDGKFCASLFKNDGLLACKCEQKWYFACESFNSFNVQRSVMEGDVHDKKLISPERTF</sequence>
<feature type="non-terminal residue" evidence="1">
    <location>
        <position position="1"/>
    </location>
</feature>
<keyword evidence="2" id="KW-1185">Reference proteome</keyword>